<feature type="domain" description="Glycosyltransferase 2-like" evidence="13">
    <location>
        <begin position="176"/>
        <end position="387"/>
    </location>
</feature>
<comment type="similarity">
    <text evidence="3">Belongs to the glycosyltransferase 2 family. OpgH subfamily.</text>
</comment>
<dbReference type="NCBIfam" id="NF003962">
    <property type="entry name" value="PRK05454.2-5"/>
    <property type="match status" value="1"/>
</dbReference>
<evidence type="ECO:0000256" key="5">
    <source>
        <dbReference type="ARBA" id="ARBA00022475"/>
    </source>
</evidence>
<feature type="transmembrane region" description="Helical" evidence="12">
    <location>
        <begin position="34"/>
        <end position="62"/>
    </location>
</feature>
<feature type="transmembrane region" description="Helical" evidence="12">
    <location>
        <begin position="378"/>
        <end position="399"/>
    </location>
</feature>
<evidence type="ECO:0000256" key="12">
    <source>
        <dbReference type="SAM" id="Phobius"/>
    </source>
</evidence>
<dbReference type="NCBIfam" id="NF003959">
    <property type="entry name" value="PRK05454.2-2"/>
    <property type="match status" value="1"/>
</dbReference>
<feature type="transmembrane region" description="Helical" evidence="12">
    <location>
        <begin position="411"/>
        <end position="433"/>
    </location>
</feature>
<keyword evidence="8 14" id="KW-0808">Transferase</keyword>
<organism evidence="14 15">
    <name type="scientific">Rubellimicrobium rubrum</name>
    <dbReference type="NCBI Taxonomy" id="2585369"/>
    <lineage>
        <taxon>Bacteria</taxon>
        <taxon>Pseudomonadati</taxon>
        <taxon>Pseudomonadota</taxon>
        <taxon>Alphaproteobacteria</taxon>
        <taxon>Rhodobacterales</taxon>
        <taxon>Roseobacteraceae</taxon>
        <taxon>Rubellimicrobium</taxon>
    </lineage>
</organism>
<evidence type="ECO:0000256" key="2">
    <source>
        <dbReference type="ARBA" id="ARBA00005001"/>
    </source>
</evidence>
<dbReference type="GO" id="GO:0005886">
    <property type="term" value="C:plasma membrane"/>
    <property type="evidence" value="ECO:0007669"/>
    <property type="project" value="UniProtKB-SubCell"/>
</dbReference>
<keyword evidence="10 12" id="KW-1133">Transmembrane helix</keyword>
<evidence type="ECO:0000256" key="1">
    <source>
        <dbReference type="ARBA" id="ARBA00004429"/>
    </source>
</evidence>
<dbReference type="InterPro" id="IPR029044">
    <property type="entry name" value="Nucleotide-diphossugar_trans"/>
</dbReference>
<evidence type="ECO:0000256" key="8">
    <source>
        <dbReference type="ARBA" id="ARBA00022679"/>
    </source>
</evidence>
<dbReference type="OrthoDB" id="9775281at2"/>
<evidence type="ECO:0000259" key="13">
    <source>
        <dbReference type="Pfam" id="PF13632"/>
    </source>
</evidence>
<feature type="transmembrane region" description="Helical" evidence="12">
    <location>
        <begin position="6"/>
        <end position="27"/>
    </location>
</feature>
<proteinExistence type="inferred from homology"/>
<keyword evidence="9 12" id="KW-0812">Transmembrane</keyword>
<name>A0A5C4N5K8_9RHOB</name>
<sequence length="562" mass="61195">MDRTALLRAVTLGTAAALAVVAFGLLLRGEGTEAISLIQAIAVLVATFWLAFGTVLVVLGLVSRPAPRPEADFRGRAVLLIPVYNENPADIFARIAAMDSDLHLAGLWRRVDIAVLSDTRNEDLADQEERLFLRLLVETSGEGRLFYRRRTSNRGRKAGNIEDFIRRSGGAYDYAVILDADSLMTADTIGRMLRRMEAEPRLGLLQTAPSIIGAQSRFGRMMAFAGAFHGPVFARGLARLQGRAGPFWGHNAAVRVRAFAESCGLPELSGPPPFGGHVLSHDYVEAALLARAGWTVRLDPDLGGSYEEGPENILSHAKRDRRWCQGNLQHLRILMAPGLHPWSRFVFAQGIFAYFVPVLWLSFVLLGLAGGSQTQGTLGLAVLVLVLLLLPKLLVAATVGGRVGRFGGWPLALASVVAETLQSSFVAPVLLMFQARSVLQVVMGRDGGWPAQTRGDGALGWADGWRAGWWITLWGLGLLLAAWSLAVHLLPWLLPLAGPMVLAPLIITWTSRPARSRLFTTPEELSVPTVIRRAATERARWSAPDRLPFLRSTAKAKRAHHA</sequence>
<comment type="pathway">
    <text evidence="2">Glycan metabolism; osmoregulated periplasmic glucan (OPG) biosynthesis.</text>
</comment>
<evidence type="ECO:0000256" key="3">
    <source>
        <dbReference type="ARBA" id="ARBA00009337"/>
    </source>
</evidence>
<evidence type="ECO:0000313" key="14">
    <source>
        <dbReference type="EMBL" id="TNC52332.1"/>
    </source>
</evidence>
<dbReference type="GO" id="GO:0016758">
    <property type="term" value="F:hexosyltransferase activity"/>
    <property type="evidence" value="ECO:0007669"/>
    <property type="project" value="TreeGrafter"/>
</dbReference>
<dbReference type="Pfam" id="PF13632">
    <property type="entry name" value="Glyco_trans_2_3"/>
    <property type="match status" value="1"/>
</dbReference>
<gene>
    <name evidence="14" type="primary">mdoH</name>
    <name evidence="14" type="ORF">FHG66_01970</name>
</gene>
<dbReference type="Proteomes" id="UP000305887">
    <property type="component" value="Unassembled WGS sequence"/>
</dbReference>
<dbReference type="Gene3D" id="3.90.550.10">
    <property type="entry name" value="Spore Coat Polysaccharide Biosynthesis Protein SpsA, Chain A"/>
    <property type="match status" value="1"/>
</dbReference>
<evidence type="ECO:0000256" key="4">
    <source>
        <dbReference type="ARBA" id="ARBA00020585"/>
    </source>
</evidence>
<evidence type="ECO:0000256" key="10">
    <source>
        <dbReference type="ARBA" id="ARBA00022989"/>
    </source>
</evidence>
<feature type="transmembrane region" description="Helical" evidence="12">
    <location>
        <begin position="351"/>
        <end position="371"/>
    </location>
</feature>
<evidence type="ECO:0000256" key="7">
    <source>
        <dbReference type="ARBA" id="ARBA00022676"/>
    </source>
</evidence>
<protein>
    <recommendedName>
        <fullName evidence="4">Glucans biosynthesis glucosyltransferase H</fullName>
    </recommendedName>
</protein>
<evidence type="ECO:0000256" key="6">
    <source>
        <dbReference type="ARBA" id="ARBA00022519"/>
    </source>
</evidence>
<dbReference type="PANTHER" id="PTHR43867:SF5">
    <property type="entry name" value="GLUCANS BIOSYNTHESIS GLUCOSYLTRANSFERASE H"/>
    <property type="match status" value="1"/>
</dbReference>
<keyword evidence="15" id="KW-1185">Reference proteome</keyword>
<evidence type="ECO:0000256" key="9">
    <source>
        <dbReference type="ARBA" id="ARBA00022692"/>
    </source>
</evidence>
<dbReference type="PANTHER" id="PTHR43867">
    <property type="entry name" value="CELLULOSE SYNTHASE CATALYTIC SUBUNIT A [UDP-FORMING]"/>
    <property type="match status" value="1"/>
</dbReference>
<evidence type="ECO:0000256" key="11">
    <source>
        <dbReference type="ARBA" id="ARBA00023136"/>
    </source>
</evidence>
<dbReference type="InterPro" id="IPR001173">
    <property type="entry name" value="Glyco_trans_2-like"/>
</dbReference>
<reference evidence="14 15" key="1">
    <citation type="submission" date="2019-06" db="EMBL/GenBank/DDBJ databases">
        <title>YIM 131921 draft genome.</title>
        <authorList>
            <person name="Jiang L."/>
        </authorList>
    </citation>
    <scope>NUCLEOTIDE SEQUENCE [LARGE SCALE GENOMIC DNA]</scope>
    <source>
        <strain evidence="14 15">YIM 131921</strain>
    </source>
</reference>
<feature type="transmembrane region" description="Helical" evidence="12">
    <location>
        <begin position="467"/>
        <end position="486"/>
    </location>
</feature>
<dbReference type="SUPFAM" id="SSF53448">
    <property type="entry name" value="Nucleotide-diphospho-sugar transferases"/>
    <property type="match status" value="1"/>
</dbReference>
<dbReference type="NCBIfam" id="NF003958">
    <property type="entry name" value="PRK05454.2-1"/>
    <property type="match status" value="1"/>
</dbReference>
<keyword evidence="6" id="KW-0997">Cell inner membrane</keyword>
<accession>A0A5C4N5K8</accession>
<keyword evidence="11 12" id="KW-0472">Membrane</keyword>
<feature type="transmembrane region" description="Helical" evidence="12">
    <location>
        <begin position="492"/>
        <end position="510"/>
    </location>
</feature>
<dbReference type="AlphaFoldDB" id="A0A5C4N5K8"/>
<evidence type="ECO:0000313" key="15">
    <source>
        <dbReference type="Proteomes" id="UP000305887"/>
    </source>
</evidence>
<keyword evidence="5" id="KW-1003">Cell membrane</keyword>
<dbReference type="RefSeq" id="WP_139075016.1">
    <property type="nucleotide sequence ID" value="NZ_VDFU01000002.1"/>
</dbReference>
<comment type="caution">
    <text evidence="14">The sequence shown here is derived from an EMBL/GenBank/DDBJ whole genome shotgun (WGS) entry which is preliminary data.</text>
</comment>
<keyword evidence="7" id="KW-0328">Glycosyltransferase</keyword>
<dbReference type="EMBL" id="VDFU01000002">
    <property type="protein sequence ID" value="TNC52332.1"/>
    <property type="molecule type" value="Genomic_DNA"/>
</dbReference>
<comment type="subcellular location">
    <subcellularLocation>
        <location evidence="1">Cell inner membrane</location>
        <topology evidence="1">Multi-pass membrane protein</topology>
    </subcellularLocation>
</comment>
<dbReference type="InterPro" id="IPR050321">
    <property type="entry name" value="Glycosyltr_2/OpgH_subfam"/>
</dbReference>